<dbReference type="InterPro" id="IPR036259">
    <property type="entry name" value="MFS_trans_sf"/>
</dbReference>
<keyword evidence="4 7" id="KW-1133">Transmembrane helix</keyword>
<evidence type="ECO:0000256" key="2">
    <source>
        <dbReference type="ARBA" id="ARBA00022448"/>
    </source>
</evidence>
<feature type="compositionally biased region" description="Polar residues" evidence="6">
    <location>
        <begin position="202"/>
        <end position="214"/>
    </location>
</feature>
<keyword evidence="5 7" id="KW-0472">Membrane</keyword>
<evidence type="ECO:0000256" key="5">
    <source>
        <dbReference type="ARBA" id="ARBA00023136"/>
    </source>
</evidence>
<dbReference type="Pfam" id="PF00083">
    <property type="entry name" value="Sugar_tr"/>
    <property type="match status" value="1"/>
</dbReference>
<keyword evidence="2" id="KW-0813">Transport</keyword>
<dbReference type="OrthoDB" id="4813295at2759"/>
<sequence length="428" mass="47575">MGYSFGFGGVNFFFALLAMRSIDIIGRRRWLLSTLPMMSVFLMVSAISYALVDKSAPPEEYNVRGAPESVAGIVFIYLFAAVYSPGLGPIPFTLASESFSLEHREAHGFTGLRKGGVDMHVSIFTSSFHHLDSLTFVVQDLYSGSLTSQGWLLVIVVKEWSPKPLAIPQSPWNLAPGSPKPRAMWRVPPWATSPLRHEDASRTASTPSTQAQHLHNSHPAALRTVSRMAPPQPYQYGNQEQYTAPPPYAYQPPYQTYAPPAAPRRRSPRANCLVITARQFAIIVPVVIIVLNIWWSIRDSSYCPSSSDNAGGSCYLMLWLSLPIAIVSCLWGIATNISARRATHGMSHIPLMVNVAVQLMLAIGATVCFIILVIEIQGQPTWSRYTSRAMAGLLAILMIINWIMFGWTAYETHVDRRERRRDNSQIPL</sequence>
<proteinExistence type="predicted"/>
<protein>
    <submittedName>
        <fullName evidence="8">Uncharacterized protein</fullName>
    </submittedName>
</protein>
<evidence type="ECO:0000256" key="1">
    <source>
        <dbReference type="ARBA" id="ARBA00004370"/>
    </source>
</evidence>
<name>A0A8H4UNC9_9HYPO</name>
<feature type="transmembrane region" description="Helical" evidence="7">
    <location>
        <begin position="272"/>
        <end position="295"/>
    </location>
</feature>
<keyword evidence="3 7" id="KW-0812">Transmembrane</keyword>
<dbReference type="EMBL" id="JABEYC010000238">
    <property type="protein sequence ID" value="KAF4980364.1"/>
    <property type="molecule type" value="Genomic_DNA"/>
</dbReference>
<dbReference type="InterPro" id="IPR050814">
    <property type="entry name" value="Myo-inositol_Transporter"/>
</dbReference>
<reference evidence="8" key="2">
    <citation type="submission" date="2020-05" db="EMBL/GenBank/DDBJ databases">
        <authorList>
            <person name="Kim H.-S."/>
            <person name="Proctor R.H."/>
            <person name="Brown D.W."/>
        </authorList>
    </citation>
    <scope>NUCLEOTIDE SEQUENCE</scope>
    <source>
        <strain evidence="8">NRRL 22465</strain>
    </source>
</reference>
<feature type="region of interest" description="Disordered" evidence="6">
    <location>
        <begin position="196"/>
        <end position="219"/>
    </location>
</feature>
<feature type="transmembrane region" description="Helical" evidence="7">
    <location>
        <begin position="315"/>
        <end position="339"/>
    </location>
</feature>
<dbReference type="PANTHER" id="PTHR48020:SF12">
    <property type="entry name" value="PROTON MYO-INOSITOL COTRANSPORTER"/>
    <property type="match status" value="1"/>
</dbReference>
<dbReference type="GO" id="GO:0016020">
    <property type="term" value="C:membrane"/>
    <property type="evidence" value="ECO:0007669"/>
    <property type="project" value="UniProtKB-SubCell"/>
</dbReference>
<gene>
    <name evidence="8" type="ORF">FZEAL_3594</name>
</gene>
<dbReference type="GO" id="GO:0022857">
    <property type="term" value="F:transmembrane transporter activity"/>
    <property type="evidence" value="ECO:0007669"/>
    <property type="project" value="InterPro"/>
</dbReference>
<evidence type="ECO:0000256" key="7">
    <source>
        <dbReference type="SAM" id="Phobius"/>
    </source>
</evidence>
<accession>A0A8H4UNC9</accession>
<feature type="transmembrane region" description="Helical" evidence="7">
    <location>
        <begin position="30"/>
        <end position="52"/>
    </location>
</feature>
<dbReference type="SUPFAM" id="SSF103473">
    <property type="entry name" value="MFS general substrate transporter"/>
    <property type="match status" value="1"/>
</dbReference>
<organism evidence="8 9">
    <name type="scientific">Fusarium zealandicum</name>
    <dbReference type="NCBI Taxonomy" id="1053134"/>
    <lineage>
        <taxon>Eukaryota</taxon>
        <taxon>Fungi</taxon>
        <taxon>Dikarya</taxon>
        <taxon>Ascomycota</taxon>
        <taxon>Pezizomycotina</taxon>
        <taxon>Sordariomycetes</taxon>
        <taxon>Hypocreomycetidae</taxon>
        <taxon>Hypocreales</taxon>
        <taxon>Nectriaceae</taxon>
        <taxon>Fusarium</taxon>
        <taxon>Fusarium staphyleae species complex</taxon>
    </lineage>
</organism>
<dbReference type="AlphaFoldDB" id="A0A8H4UNC9"/>
<comment type="subcellular location">
    <subcellularLocation>
        <location evidence="1">Membrane</location>
    </subcellularLocation>
</comment>
<reference evidence="8" key="1">
    <citation type="journal article" date="2020" name="BMC Genomics">
        <title>Correction to: Identification and distribution of gene clusters required for synthesis of sphingolipid metabolism inhibitors in diverse species of the filamentous fungus Fusarium.</title>
        <authorList>
            <person name="Kim H.S."/>
            <person name="Lohmar J.M."/>
            <person name="Busman M."/>
            <person name="Brown D.W."/>
            <person name="Naumann T.A."/>
            <person name="Divon H.H."/>
            <person name="Lysoe E."/>
            <person name="Uhlig S."/>
            <person name="Proctor R.H."/>
        </authorList>
    </citation>
    <scope>NUCLEOTIDE SEQUENCE</scope>
    <source>
        <strain evidence="8">NRRL 22465</strain>
    </source>
</reference>
<evidence type="ECO:0000256" key="4">
    <source>
        <dbReference type="ARBA" id="ARBA00022989"/>
    </source>
</evidence>
<comment type="caution">
    <text evidence="8">The sequence shown here is derived from an EMBL/GenBank/DDBJ whole genome shotgun (WGS) entry which is preliminary data.</text>
</comment>
<dbReference type="Proteomes" id="UP000635477">
    <property type="component" value="Unassembled WGS sequence"/>
</dbReference>
<feature type="transmembrane region" description="Helical" evidence="7">
    <location>
        <begin position="389"/>
        <end position="410"/>
    </location>
</feature>
<dbReference type="Gene3D" id="1.20.1250.20">
    <property type="entry name" value="MFS general substrate transporter like domains"/>
    <property type="match status" value="1"/>
</dbReference>
<feature type="transmembrane region" description="Helical" evidence="7">
    <location>
        <begin position="72"/>
        <end position="94"/>
    </location>
</feature>
<evidence type="ECO:0000313" key="9">
    <source>
        <dbReference type="Proteomes" id="UP000635477"/>
    </source>
</evidence>
<keyword evidence="9" id="KW-1185">Reference proteome</keyword>
<evidence type="ECO:0000256" key="3">
    <source>
        <dbReference type="ARBA" id="ARBA00022692"/>
    </source>
</evidence>
<feature type="transmembrane region" description="Helical" evidence="7">
    <location>
        <begin position="6"/>
        <end position="23"/>
    </location>
</feature>
<feature type="transmembrane region" description="Helical" evidence="7">
    <location>
        <begin position="351"/>
        <end position="374"/>
    </location>
</feature>
<evidence type="ECO:0000256" key="6">
    <source>
        <dbReference type="SAM" id="MobiDB-lite"/>
    </source>
</evidence>
<dbReference type="PANTHER" id="PTHR48020">
    <property type="entry name" value="PROTON MYO-INOSITOL COTRANSPORTER"/>
    <property type="match status" value="1"/>
</dbReference>
<dbReference type="InterPro" id="IPR005828">
    <property type="entry name" value="MFS_sugar_transport-like"/>
</dbReference>
<evidence type="ECO:0000313" key="8">
    <source>
        <dbReference type="EMBL" id="KAF4980364.1"/>
    </source>
</evidence>